<dbReference type="SUPFAM" id="SSF161098">
    <property type="entry name" value="MetI-like"/>
    <property type="match status" value="1"/>
</dbReference>
<dbReference type="Proteomes" id="UP000199651">
    <property type="component" value="Unassembled WGS sequence"/>
</dbReference>
<sequence length="625" mass="66184">MTQRSQRPPAMLIAGSSLLALIILVAILGPLLLGDHAEQLTADVRQGPAAAHWLGTDAFGRDILARTLVATRLTLLMALASTLIASIVGIGFGALAALGSLRTRQLGARLVDLLVSYPPIIIAIAIIAIFNPGKVSVAVGVGVALVPQFARLANKLTAVVLTKDYISLARLLGVPGGRLALRHVLPNIAAPLLVLVSVVFATSIIALSGLSFIGLGVQQPDYDWGQLLAAGLRDMYQAPAAVFGPSIAILITGLAAGLLGDGFDAYFQPRSGARTRRASSAPLAGKTSEDTYEEMSCSDVVKVRQLKIGAGEDVDDIPLVRGISFHIRAGEIVGLVGESGSGKSLTAMATARLASPQLVWSAATLNVAGASLADPDIVPPKHIATDLGVVFQDPSSCFNPAMRLGAQLTEVARVHRGLAKKQAWDEALNRLAEVRISNPRLRMRQYPHELSGGMRQRAMIAMALLSEPKLLIADEPTTALDVTVQADVLRLMKQLTTSHDMAMLLISHDINVVATMCDRIYVMYAGSIVEEVTTEDLRSGHVMHPYTQALLAAALDSQTDVTQPLQALHGRPPEPADYIRGCAFAARCPLVHETCLTVAPALQRHGDGEVSCHAMAPATQETMSR</sequence>
<gene>
    <name evidence="14" type="ORF">SAMN05192558_10422</name>
</gene>
<dbReference type="InterPro" id="IPR003593">
    <property type="entry name" value="AAA+_ATPase"/>
</dbReference>
<feature type="transmembrane region" description="Helical" evidence="11">
    <location>
        <begin position="75"/>
        <end position="98"/>
    </location>
</feature>
<dbReference type="Pfam" id="PF00528">
    <property type="entry name" value="BPD_transp_1"/>
    <property type="match status" value="1"/>
</dbReference>
<evidence type="ECO:0000256" key="9">
    <source>
        <dbReference type="ARBA" id="ARBA00022989"/>
    </source>
</evidence>
<name>A0A1H0L5M6_9PSEU</name>
<comment type="similarity">
    <text evidence="3">Belongs to the ABC transporter superfamily.</text>
</comment>
<dbReference type="PANTHER" id="PTHR43297:SF2">
    <property type="entry name" value="DIPEPTIDE TRANSPORT ATP-BINDING PROTEIN DPPD"/>
    <property type="match status" value="1"/>
</dbReference>
<evidence type="ECO:0000256" key="4">
    <source>
        <dbReference type="ARBA" id="ARBA00022448"/>
    </source>
</evidence>
<evidence type="ECO:0000259" key="12">
    <source>
        <dbReference type="PROSITE" id="PS50893"/>
    </source>
</evidence>
<protein>
    <submittedName>
        <fullName evidence="14">Oligopeptide/dipeptide ABC transporter, ATP-binding protein, C-terminal domain-containing protein</fullName>
    </submittedName>
</protein>
<dbReference type="InterPro" id="IPR017871">
    <property type="entry name" value="ABC_transporter-like_CS"/>
</dbReference>
<dbReference type="SUPFAM" id="SSF52540">
    <property type="entry name" value="P-loop containing nucleoside triphosphate hydrolases"/>
    <property type="match status" value="1"/>
</dbReference>
<reference evidence="15" key="1">
    <citation type="submission" date="2016-10" db="EMBL/GenBank/DDBJ databases">
        <authorList>
            <person name="Varghese N."/>
            <person name="Submissions S."/>
        </authorList>
    </citation>
    <scope>NUCLEOTIDE SEQUENCE [LARGE SCALE GENOMIC DNA]</scope>
    <source>
        <strain evidence="15">IBRC-M 10655</strain>
    </source>
</reference>
<dbReference type="GO" id="GO:0005886">
    <property type="term" value="C:plasma membrane"/>
    <property type="evidence" value="ECO:0007669"/>
    <property type="project" value="UniProtKB-SubCell"/>
</dbReference>
<evidence type="ECO:0000256" key="6">
    <source>
        <dbReference type="ARBA" id="ARBA00022692"/>
    </source>
</evidence>
<dbReference type="PANTHER" id="PTHR43297">
    <property type="entry name" value="OLIGOPEPTIDE TRANSPORT ATP-BINDING PROTEIN APPD"/>
    <property type="match status" value="1"/>
</dbReference>
<dbReference type="InterPro" id="IPR003439">
    <property type="entry name" value="ABC_transporter-like_ATP-bd"/>
</dbReference>
<evidence type="ECO:0000313" key="14">
    <source>
        <dbReference type="EMBL" id="SDO63517.1"/>
    </source>
</evidence>
<evidence type="ECO:0000256" key="3">
    <source>
        <dbReference type="ARBA" id="ARBA00005417"/>
    </source>
</evidence>
<dbReference type="GO" id="GO:0015833">
    <property type="term" value="P:peptide transport"/>
    <property type="evidence" value="ECO:0007669"/>
    <property type="project" value="InterPro"/>
</dbReference>
<evidence type="ECO:0000256" key="5">
    <source>
        <dbReference type="ARBA" id="ARBA00022475"/>
    </source>
</evidence>
<dbReference type="RefSeq" id="WP_228769792.1">
    <property type="nucleotide sequence ID" value="NZ_FNDV01000009.1"/>
</dbReference>
<dbReference type="InterPro" id="IPR027417">
    <property type="entry name" value="P-loop_NTPase"/>
</dbReference>
<dbReference type="PROSITE" id="PS50893">
    <property type="entry name" value="ABC_TRANSPORTER_2"/>
    <property type="match status" value="1"/>
</dbReference>
<dbReference type="Pfam" id="PF00005">
    <property type="entry name" value="ABC_tran"/>
    <property type="match status" value="1"/>
</dbReference>
<keyword evidence="10 11" id="KW-0472">Membrane</keyword>
<feature type="transmembrane region" description="Helical" evidence="11">
    <location>
        <begin position="12"/>
        <end position="33"/>
    </location>
</feature>
<feature type="domain" description="ABC transporter" evidence="12">
    <location>
        <begin position="295"/>
        <end position="550"/>
    </location>
</feature>
<keyword evidence="7" id="KW-0547">Nucleotide-binding</keyword>
<evidence type="ECO:0000256" key="1">
    <source>
        <dbReference type="ARBA" id="ARBA00004141"/>
    </source>
</evidence>
<dbReference type="CDD" id="cd03257">
    <property type="entry name" value="ABC_NikE_OppD_transporters"/>
    <property type="match status" value="1"/>
</dbReference>
<dbReference type="PROSITE" id="PS50928">
    <property type="entry name" value="ABC_TM1"/>
    <property type="match status" value="1"/>
</dbReference>
<keyword evidence="6 11" id="KW-0812">Transmembrane</keyword>
<evidence type="ECO:0000256" key="7">
    <source>
        <dbReference type="ARBA" id="ARBA00022741"/>
    </source>
</evidence>
<dbReference type="GO" id="GO:0016887">
    <property type="term" value="F:ATP hydrolysis activity"/>
    <property type="evidence" value="ECO:0007669"/>
    <property type="project" value="InterPro"/>
</dbReference>
<evidence type="ECO:0000313" key="15">
    <source>
        <dbReference type="Proteomes" id="UP000199651"/>
    </source>
</evidence>
<dbReference type="CDD" id="cd06261">
    <property type="entry name" value="TM_PBP2"/>
    <property type="match status" value="1"/>
</dbReference>
<dbReference type="GO" id="GO:0055085">
    <property type="term" value="P:transmembrane transport"/>
    <property type="evidence" value="ECO:0007669"/>
    <property type="project" value="InterPro"/>
</dbReference>
<dbReference type="EMBL" id="FNJB01000004">
    <property type="protein sequence ID" value="SDO63517.1"/>
    <property type="molecule type" value="Genomic_DNA"/>
</dbReference>
<keyword evidence="15" id="KW-1185">Reference proteome</keyword>
<keyword evidence="8 14" id="KW-0067">ATP-binding</keyword>
<feature type="domain" description="ABC transmembrane type-1" evidence="13">
    <location>
        <begin position="71"/>
        <end position="260"/>
    </location>
</feature>
<dbReference type="GO" id="GO:0005524">
    <property type="term" value="F:ATP binding"/>
    <property type="evidence" value="ECO:0007669"/>
    <property type="project" value="UniProtKB-KW"/>
</dbReference>
<dbReference type="Gene3D" id="3.40.50.300">
    <property type="entry name" value="P-loop containing nucleotide triphosphate hydrolases"/>
    <property type="match status" value="1"/>
</dbReference>
<keyword evidence="9 11" id="KW-1133">Transmembrane helix</keyword>
<comment type="similarity">
    <text evidence="11">Belongs to the binding-protein-dependent transport system permease family.</text>
</comment>
<evidence type="ECO:0000256" key="2">
    <source>
        <dbReference type="ARBA" id="ARBA00004202"/>
    </source>
</evidence>
<evidence type="ECO:0000259" key="13">
    <source>
        <dbReference type="PROSITE" id="PS50928"/>
    </source>
</evidence>
<dbReference type="Pfam" id="PF08352">
    <property type="entry name" value="oligo_HPY"/>
    <property type="match status" value="1"/>
</dbReference>
<feature type="transmembrane region" description="Helical" evidence="11">
    <location>
        <begin position="110"/>
        <end position="129"/>
    </location>
</feature>
<evidence type="ECO:0000256" key="11">
    <source>
        <dbReference type="RuleBase" id="RU363032"/>
    </source>
</evidence>
<evidence type="ECO:0000256" key="8">
    <source>
        <dbReference type="ARBA" id="ARBA00022840"/>
    </source>
</evidence>
<dbReference type="PROSITE" id="PS00211">
    <property type="entry name" value="ABC_TRANSPORTER_1"/>
    <property type="match status" value="1"/>
</dbReference>
<dbReference type="STRING" id="504798.SAMN05421871_109277"/>
<feature type="transmembrane region" description="Helical" evidence="11">
    <location>
        <begin position="188"/>
        <end position="215"/>
    </location>
</feature>
<accession>A0A1H0L5M6</accession>
<proteinExistence type="inferred from homology"/>
<dbReference type="AlphaFoldDB" id="A0A1H0L5M6"/>
<dbReference type="InterPro" id="IPR035906">
    <property type="entry name" value="MetI-like_sf"/>
</dbReference>
<dbReference type="FunFam" id="3.40.50.300:FF:000016">
    <property type="entry name" value="Oligopeptide ABC transporter ATP-binding component"/>
    <property type="match status" value="1"/>
</dbReference>
<dbReference type="InterPro" id="IPR013563">
    <property type="entry name" value="Oligopep_ABC_C"/>
</dbReference>
<keyword evidence="4 11" id="KW-0813">Transport</keyword>
<dbReference type="SMART" id="SM00382">
    <property type="entry name" value="AAA"/>
    <property type="match status" value="1"/>
</dbReference>
<evidence type="ECO:0000256" key="10">
    <source>
        <dbReference type="ARBA" id="ARBA00023136"/>
    </source>
</evidence>
<organism evidence="14 15">
    <name type="scientific">Actinokineospora alba</name>
    <dbReference type="NCBI Taxonomy" id="504798"/>
    <lineage>
        <taxon>Bacteria</taxon>
        <taxon>Bacillati</taxon>
        <taxon>Actinomycetota</taxon>
        <taxon>Actinomycetes</taxon>
        <taxon>Pseudonocardiales</taxon>
        <taxon>Pseudonocardiaceae</taxon>
        <taxon>Actinokineospora</taxon>
    </lineage>
</organism>
<keyword evidence="5" id="KW-1003">Cell membrane</keyword>
<dbReference type="Gene3D" id="1.10.3720.10">
    <property type="entry name" value="MetI-like"/>
    <property type="match status" value="1"/>
</dbReference>
<dbReference type="NCBIfam" id="TIGR01727">
    <property type="entry name" value="oligo_HPY"/>
    <property type="match status" value="1"/>
</dbReference>
<feature type="transmembrane region" description="Helical" evidence="11">
    <location>
        <begin position="235"/>
        <end position="260"/>
    </location>
</feature>
<comment type="subcellular location">
    <subcellularLocation>
        <location evidence="11">Cell membrane</location>
        <topology evidence="11">Multi-pass membrane protein</topology>
    </subcellularLocation>
    <subcellularLocation>
        <location evidence="2">Cell membrane</location>
        <topology evidence="2">Peripheral membrane protein</topology>
    </subcellularLocation>
    <subcellularLocation>
        <location evidence="1">Membrane</location>
        <topology evidence="1">Multi-pass membrane protein</topology>
    </subcellularLocation>
</comment>
<dbReference type="InterPro" id="IPR000515">
    <property type="entry name" value="MetI-like"/>
</dbReference>
<dbReference type="InterPro" id="IPR050388">
    <property type="entry name" value="ABC_Ni/Peptide_Import"/>
</dbReference>